<proteinExistence type="predicted"/>
<evidence type="ECO:0000256" key="2">
    <source>
        <dbReference type="SAM" id="MobiDB-lite"/>
    </source>
</evidence>
<feature type="region of interest" description="Disordered" evidence="2">
    <location>
        <begin position="1929"/>
        <end position="2035"/>
    </location>
</feature>
<feature type="region of interest" description="Disordered" evidence="2">
    <location>
        <begin position="1155"/>
        <end position="1188"/>
    </location>
</feature>
<feature type="compositionally biased region" description="Polar residues" evidence="2">
    <location>
        <begin position="1932"/>
        <end position="1955"/>
    </location>
</feature>
<feature type="coiled-coil region" evidence="1">
    <location>
        <begin position="205"/>
        <end position="259"/>
    </location>
</feature>
<feature type="region of interest" description="Disordered" evidence="2">
    <location>
        <begin position="2089"/>
        <end position="2111"/>
    </location>
</feature>
<dbReference type="OrthoDB" id="6368736at2759"/>
<sequence length="2640" mass="298884">MEEPKLVDFSVIKQKIIKTDEVLQMYLETDKKLKKAQLVIKNMKSKYDQANSSLNRVQLEYERCTYTLESTKSKYDDLQVEHQQMMEQKSSLEQKYSSHLVDSQSSILELQDELKMMRDLTASAEKLSSSPKKKTVSDNNSNKKFRDLEVRFKRIQESEQKLREHNESLLLDNKQIIEEITKMKIDHSRVVALLQLEKSKIDHDFKQLRSQMDSEKRQHNTIKDKDFEISKLKAEVLALRELQEQIKNLQEQNKKLNKDLLYKDLTTKVHTSHAESQTPSTPETEPKKCSCPEIINENKIMICSFTQTEALTEETVLTDDAVDDILKEMLFVPQMLSPMRCQSRESLILDDISEPVPKFSPRIPDIIITPSTPLEENQMSFAEFPIADAVDLESTDIAPQDLATEENIVADQSSVLDLNNIRNNSVPPLEENQLAVADNVDQEITDIVRQDLATEENLVSDQSSGLDLSNIRNNLVPPLKDNQLAVAESSIADDVDQEITDIVPQVLDTEENLVTDQSSGLDLSDIRNNLVPPLKDNQLAVAEFSIADDVDQEITDIVPQDLDTEENLVTDLSSGLDLSNIRNNLVPPLKDNQLAVAEFSIADDVDQEITDIVPQDLDTEENLVTDLSSVLDLSNLRNNSLPPREENQLAVAESSIADDVDQEITDIVPQDLDTEENLLAVAELSITNAVDQEITAIVPQDLATEENLVIDMSGVLDLSNIRNNLVPLLKENQLAVVEFPVADAVEQEKTVIVPQDLAIEDNLVTDLSSVLDLSNSKNNLVPKEIITTDIVLSDSDKNLIQNNDGIKENNTDRFGNVSSDSEKNAIQINDDIKIVLDLSNGGKNPGEQNIASDGLDNKVSLESDIQNNYDDKNVPNLSNSSKLLVAEERIPSIKQVKYSEKVKPATVIKNPFRKRRYRPPIRGNNNSIKQQKLLKQAVLLNKRYLFKRGFTLRKLKTQDSVLRALQVLKRSKINFTISNESTLPLHWQEQRWLNKHCHEPSNYSPPPVLIPKHPQTTEKQSVEKLGCPSCYCNKMYMLLSGKSRDPCLHGFFKVKNELASPLESRMDAVTEDKPENPLKWLNESLKKEITPENLLDTLAELVSQKLRDDSVAKRKRSSPSENSDFYSETETEIDRLFPDPKNILERNKMLLKKAKYDRDRQSTSATSLEENDIKNVSSQTDDKFDEEIKSPEIDERMRQQTPEGKSQVMVENVDSCDSFKFSIPPDLISPLSTCTVTDSPKTITSQAASFQSPMRNTDLADQKGISRKIEFKSPSSLVKSKFSSLFSPIKLERTMDKRFFPTQYTSSQQKNIDSNYSAAVNNYLHLYPLRGKSTSIESLENLETSFSTTKMVVKTNNENEIENVSLESLVSGIVKLKNASICSVKSEVNATNSEPKTELIDSKVNSLDMSSIDTEKEPQMKRDLVSDVEITPNSDTVINKFLMNESQMSAEVGKFISNFDLSRSFRDTSSPLTSKQQNTGRKLFVEEGETASPSTTETILDSKVISTKPEDYVSLGLDLSDDDSDDNKLPSCTPSPEYNQNQELDDWPQSPESSVAQFSENKYTKIIPLERTIDTGQNTNLWHTETAASVKNLFYKKDVDSKEEVFDQYHLDESIERDCKDGESPQSPQASQIVDVARIITSEKIVGLEIDELPEISELDCPQSPEPSTAFSVDSEDLRIIPLERTTLEKNDQNESKYLDSKIWQSSQHGISVEFKNSIDHQEVNPEGKLVEPKDMDHLYSPQSPLSIRFDTNTPQTSRIDTVMKISSIEKIIEERVDIPKPDDHLHCPESPEPSDAQVSENENIKIIPLERTTREKTEQDEKVVTVGNLIGKEGIDFENMNQLDSPQSPQASQIENVTKIIPLENIIEDQVEIPKPEDLLHCPESPEPSDAQLSENENVKIIPLERTRQEKTEQDEKVVEIDNLIGKQDTDLGNMNQLESPQSPQASQIENGTRINPMEKIIGTEADRPEPVKRKRGRPRLQPKVMESDEGKTNIKTRRSTRLSKALVKSKERDSSENENNDINETCGTPDPPLCLRRSGHTILSKEFISDSSDSENDAQNTTKKICSETSIASNPVSVKNSVDSTDISQTLPSIPPIKSPPIKRPKNKAMSRLKSNVLRQMKQKMKMFRTEAPVRVIQSNCDVKNSGIDKINLEVKEDTTGLQEAPPVNKKITVVQNFLIPPGSSNPVDLLKSTLEPCTSQNSLPAEHIPVRRKPNKKSNVGRNSGDILSKIMGQMDRDRPAPAVNRQVVHRDVPVGIEDKQWRRGVLDIAEIVHNKDARMQDSYGQQPAHMDASGLLKRGAELTFKMKIMVKKLVNIPNEDEIPKPILLEFKRLKVDVTIDLIIHEVAKDFHDKPINKYYPAPLMTRTQRIYLSLLVSLEKEITDGILEKFLSRTQLYIQRIGCGIQAAIPLTRLFLAVCRLKADINRMRTFCCEAFFYNGNLAVPILFTVLTSWVEVIPMAVDVENYPMAKVLVQLVHLKTFFMPGYNLIPLRCLLHQYHGYPKERRNCDELFEEIFQHYLRNPNPTSDFAIRLYCRNKDNKWVYKKINEFFKPLIYKIPMENVNFKSTAILLMGKICRQFRAKEDHDAACLIELNRFFSGLIEEGMPDLVRQSVQLSIDRLPKKKEKFKKPGTPA</sequence>
<gene>
    <name evidence="3" type="ORF">PHAECO_LOCUS12181</name>
</gene>
<evidence type="ECO:0000256" key="1">
    <source>
        <dbReference type="SAM" id="Coils"/>
    </source>
</evidence>
<feature type="region of interest" description="Disordered" evidence="2">
    <location>
        <begin position="1515"/>
        <end position="1555"/>
    </location>
</feature>
<reference evidence="3" key="2">
    <citation type="submission" date="2022-10" db="EMBL/GenBank/DDBJ databases">
        <authorList>
            <consortium name="ENA_rothamsted_submissions"/>
            <consortium name="culmorum"/>
            <person name="King R."/>
        </authorList>
    </citation>
    <scope>NUCLEOTIDE SEQUENCE</scope>
</reference>
<feature type="compositionally biased region" description="Polar residues" evidence="2">
    <location>
        <begin position="1530"/>
        <end position="1542"/>
    </location>
</feature>
<keyword evidence="1" id="KW-0175">Coiled coil</keyword>
<reference evidence="3" key="1">
    <citation type="submission" date="2022-01" db="EMBL/GenBank/DDBJ databases">
        <authorList>
            <person name="King R."/>
        </authorList>
    </citation>
    <scope>NUCLEOTIDE SEQUENCE</scope>
</reference>
<dbReference type="EMBL" id="OU896714">
    <property type="protein sequence ID" value="CAG9824910.1"/>
    <property type="molecule type" value="Genomic_DNA"/>
</dbReference>
<name>A0A9N9X5G8_PHACE</name>
<evidence type="ECO:0000313" key="3">
    <source>
        <dbReference type="EMBL" id="CAG9824910.1"/>
    </source>
</evidence>
<feature type="compositionally biased region" description="Polar residues" evidence="2">
    <location>
        <begin position="1119"/>
        <end position="1128"/>
    </location>
</feature>
<feature type="compositionally biased region" description="Polar residues" evidence="2">
    <location>
        <begin position="1162"/>
        <end position="1179"/>
    </location>
</feature>
<feature type="region of interest" description="Disordered" evidence="2">
    <location>
        <begin position="1108"/>
        <end position="1131"/>
    </location>
</feature>
<feature type="coiled-coil region" evidence="1">
    <location>
        <begin position="33"/>
        <end position="95"/>
    </location>
</feature>
<evidence type="ECO:0000313" key="4">
    <source>
        <dbReference type="Proteomes" id="UP001153737"/>
    </source>
</evidence>
<dbReference type="Proteomes" id="UP001153737">
    <property type="component" value="Chromosome 8"/>
</dbReference>
<keyword evidence="4" id="KW-1185">Reference proteome</keyword>
<accession>A0A9N9X5G8</accession>
<protein>
    <submittedName>
        <fullName evidence="3">Uncharacterized protein</fullName>
    </submittedName>
</protein>
<organism evidence="3 4">
    <name type="scientific">Phaedon cochleariae</name>
    <name type="common">Mustard beetle</name>
    <dbReference type="NCBI Taxonomy" id="80249"/>
    <lineage>
        <taxon>Eukaryota</taxon>
        <taxon>Metazoa</taxon>
        <taxon>Ecdysozoa</taxon>
        <taxon>Arthropoda</taxon>
        <taxon>Hexapoda</taxon>
        <taxon>Insecta</taxon>
        <taxon>Pterygota</taxon>
        <taxon>Neoptera</taxon>
        <taxon>Endopterygota</taxon>
        <taxon>Coleoptera</taxon>
        <taxon>Polyphaga</taxon>
        <taxon>Cucujiformia</taxon>
        <taxon>Chrysomeloidea</taxon>
        <taxon>Chrysomelidae</taxon>
        <taxon>Chrysomelinae</taxon>
        <taxon>Chrysomelini</taxon>
        <taxon>Phaedon</taxon>
    </lineage>
</organism>